<protein>
    <submittedName>
        <fullName evidence="2">Uncharacterized protein</fullName>
    </submittedName>
</protein>
<feature type="transmembrane region" description="Helical" evidence="1">
    <location>
        <begin position="23"/>
        <end position="42"/>
    </location>
</feature>
<gene>
    <name evidence="2" type="ORF">SAMN05661030_2888</name>
</gene>
<reference evidence="3" key="1">
    <citation type="submission" date="2016-10" db="EMBL/GenBank/DDBJ databases">
        <authorList>
            <person name="Varghese N."/>
            <person name="Submissions S."/>
        </authorList>
    </citation>
    <scope>NUCLEOTIDE SEQUENCE [LARGE SCALE GENOMIC DNA]</scope>
    <source>
        <strain evidence="3">DSM 45962</strain>
    </source>
</reference>
<keyword evidence="1" id="KW-1133">Transmembrane helix</keyword>
<accession>A0A1I1QXB8</accession>
<keyword evidence="1" id="KW-0812">Transmembrane</keyword>
<evidence type="ECO:0000256" key="1">
    <source>
        <dbReference type="SAM" id="Phobius"/>
    </source>
</evidence>
<dbReference type="EMBL" id="FOMD01000003">
    <property type="protein sequence ID" value="SFD23923.1"/>
    <property type="molecule type" value="Genomic_DNA"/>
</dbReference>
<evidence type="ECO:0000313" key="2">
    <source>
        <dbReference type="EMBL" id="SFD23923.1"/>
    </source>
</evidence>
<dbReference type="AlphaFoldDB" id="A0A1I1QXB8"/>
<name>A0A1I1QXB8_9ACTN</name>
<dbReference type="Proteomes" id="UP000199022">
    <property type="component" value="Unassembled WGS sequence"/>
</dbReference>
<feature type="transmembrane region" description="Helical" evidence="1">
    <location>
        <begin position="54"/>
        <end position="77"/>
    </location>
</feature>
<proteinExistence type="predicted"/>
<evidence type="ECO:0000313" key="3">
    <source>
        <dbReference type="Proteomes" id="UP000199022"/>
    </source>
</evidence>
<sequence length="81" mass="8015">MRPGLAEWAPVTTVLAAAAAEQAGFLVGRLLTVALAVLLVVWGTRLRRRGRTGAGIAAIVVGALLALGLLASIAGGASTAP</sequence>
<dbReference type="STRING" id="1225127.SAMN05661030_2888"/>
<keyword evidence="1" id="KW-0472">Membrane</keyword>
<organism evidence="2 3">
    <name type="scientific">Klenkia taihuensis</name>
    <dbReference type="NCBI Taxonomy" id="1225127"/>
    <lineage>
        <taxon>Bacteria</taxon>
        <taxon>Bacillati</taxon>
        <taxon>Actinomycetota</taxon>
        <taxon>Actinomycetes</taxon>
        <taxon>Geodermatophilales</taxon>
        <taxon>Geodermatophilaceae</taxon>
        <taxon>Klenkia</taxon>
    </lineage>
</organism>
<keyword evidence="3" id="KW-1185">Reference proteome</keyword>